<accession>A0AA39TI83</accession>
<feature type="compositionally biased region" description="Polar residues" evidence="8">
    <location>
        <begin position="173"/>
        <end position="188"/>
    </location>
</feature>
<dbReference type="PANTHER" id="PTHR34224:SF18">
    <property type="entry name" value="INTERACTOR OF CONSTITUTIVE ACTIVE ROPS 3"/>
    <property type="match status" value="1"/>
</dbReference>
<proteinExistence type="inferred from homology"/>
<feature type="region of interest" description="Disordered" evidence="8">
    <location>
        <begin position="173"/>
        <end position="216"/>
    </location>
</feature>
<dbReference type="InterPro" id="IPR044730">
    <property type="entry name" value="RNase_H-like_dom_plant"/>
</dbReference>
<feature type="domain" description="RNase H type-1" evidence="9">
    <location>
        <begin position="21"/>
        <end position="131"/>
    </location>
</feature>
<protein>
    <recommendedName>
        <fullName evidence="6">S12</fullName>
    </recommendedName>
</protein>
<evidence type="ECO:0000256" key="1">
    <source>
        <dbReference type="ARBA" id="ARBA00005657"/>
    </source>
</evidence>
<reference evidence="10" key="1">
    <citation type="journal article" date="2022" name="Plant J.">
        <title>Strategies of tolerance reflected in two North American maple genomes.</title>
        <authorList>
            <person name="McEvoy S.L."/>
            <person name="Sezen U.U."/>
            <person name="Trouern-Trend A."/>
            <person name="McMahon S.M."/>
            <person name="Schaberg P.G."/>
            <person name="Yang J."/>
            <person name="Wegrzyn J.L."/>
            <person name="Swenson N.G."/>
        </authorList>
    </citation>
    <scope>NUCLEOTIDE SEQUENCE</scope>
    <source>
        <strain evidence="10">NS2018</strain>
    </source>
</reference>
<organism evidence="10 11">
    <name type="scientific">Acer saccharum</name>
    <name type="common">Sugar maple</name>
    <dbReference type="NCBI Taxonomy" id="4024"/>
    <lineage>
        <taxon>Eukaryota</taxon>
        <taxon>Viridiplantae</taxon>
        <taxon>Streptophyta</taxon>
        <taxon>Embryophyta</taxon>
        <taxon>Tracheophyta</taxon>
        <taxon>Spermatophyta</taxon>
        <taxon>Magnoliopsida</taxon>
        <taxon>eudicotyledons</taxon>
        <taxon>Gunneridae</taxon>
        <taxon>Pentapetalae</taxon>
        <taxon>rosids</taxon>
        <taxon>malvids</taxon>
        <taxon>Sapindales</taxon>
        <taxon>Sapindaceae</taxon>
        <taxon>Hippocastanoideae</taxon>
        <taxon>Acereae</taxon>
        <taxon>Acer</taxon>
    </lineage>
</organism>
<evidence type="ECO:0000256" key="4">
    <source>
        <dbReference type="ARBA" id="ARBA00023054"/>
    </source>
</evidence>
<dbReference type="Proteomes" id="UP001168877">
    <property type="component" value="Unassembled WGS sequence"/>
</dbReference>
<dbReference type="GO" id="GO:0003676">
    <property type="term" value="F:nucleic acid binding"/>
    <property type="evidence" value="ECO:0007669"/>
    <property type="project" value="InterPro"/>
</dbReference>
<feature type="coiled-coil region" evidence="7">
    <location>
        <begin position="487"/>
        <end position="607"/>
    </location>
</feature>
<comment type="caution">
    <text evidence="10">The sequence shown here is derived from an EMBL/GenBank/DDBJ whole genome shotgun (WGS) entry which is preliminary data.</text>
</comment>
<dbReference type="InterPro" id="IPR012340">
    <property type="entry name" value="NA-bd_OB-fold"/>
</dbReference>
<comment type="similarity">
    <text evidence="1">Belongs to the universal ribosomal protein uS12 family.</text>
</comment>
<dbReference type="InterPro" id="IPR029688">
    <property type="entry name" value="ICR"/>
</dbReference>
<dbReference type="PROSITE" id="PS00055">
    <property type="entry name" value="RIBOSOMAL_S12"/>
    <property type="match status" value="1"/>
</dbReference>
<evidence type="ECO:0000256" key="6">
    <source>
        <dbReference type="ARBA" id="ARBA00077543"/>
    </source>
</evidence>
<feature type="region of interest" description="Disordered" evidence="8">
    <location>
        <begin position="446"/>
        <end position="473"/>
    </location>
</feature>
<dbReference type="InterPro" id="IPR006032">
    <property type="entry name" value="Ribosomal_uS12"/>
</dbReference>
<evidence type="ECO:0000256" key="3">
    <source>
        <dbReference type="ARBA" id="ARBA00022980"/>
    </source>
</evidence>
<feature type="region of interest" description="Disordered" evidence="8">
    <location>
        <begin position="775"/>
        <end position="794"/>
    </location>
</feature>
<dbReference type="GO" id="GO:0004523">
    <property type="term" value="F:RNA-DNA hybrid ribonuclease activity"/>
    <property type="evidence" value="ECO:0007669"/>
    <property type="project" value="InterPro"/>
</dbReference>
<feature type="region of interest" description="Disordered" evidence="8">
    <location>
        <begin position="232"/>
        <end position="252"/>
    </location>
</feature>
<dbReference type="CDD" id="cd06222">
    <property type="entry name" value="RNase_H_like"/>
    <property type="match status" value="1"/>
</dbReference>
<dbReference type="Gene3D" id="2.40.50.140">
    <property type="entry name" value="Nucleic acid-binding proteins"/>
    <property type="match status" value="1"/>
</dbReference>
<dbReference type="AlphaFoldDB" id="A0AA39TI83"/>
<dbReference type="PANTHER" id="PTHR34224">
    <property type="entry name" value="INTERACTOR OF CONSTITUTIVE ACTIVE ROPS 2, CHLOROPLASTIC-RELATED"/>
    <property type="match status" value="1"/>
</dbReference>
<keyword evidence="5" id="KW-0687">Ribonucleoprotein</keyword>
<evidence type="ECO:0000313" key="10">
    <source>
        <dbReference type="EMBL" id="KAK0605538.1"/>
    </source>
</evidence>
<dbReference type="GO" id="GO:0015935">
    <property type="term" value="C:small ribosomal subunit"/>
    <property type="evidence" value="ECO:0007669"/>
    <property type="project" value="InterPro"/>
</dbReference>
<gene>
    <name evidence="10" type="ORF">LWI29_027922</name>
</gene>
<comment type="similarity">
    <text evidence="2">Belongs to the ICR family.</text>
</comment>
<evidence type="ECO:0000256" key="2">
    <source>
        <dbReference type="ARBA" id="ARBA00009778"/>
    </source>
</evidence>
<evidence type="ECO:0000256" key="7">
    <source>
        <dbReference type="SAM" id="Coils"/>
    </source>
</evidence>
<dbReference type="InterPro" id="IPR002156">
    <property type="entry name" value="RNaseH_domain"/>
</dbReference>
<dbReference type="GO" id="GO:0006412">
    <property type="term" value="P:translation"/>
    <property type="evidence" value="ECO:0007669"/>
    <property type="project" value="InterPro"/>
</dbReference>
<dbReference type="InterPro" id="IPR036397">
    <property type="entry name" value="RNaseH_sf"/>
</dbReference>
<dbReference type="Pfam" id="PF13456">
    <property type="entry name" value="RVT_3"/>
    <property type="match status" value="1"/>
</dbReference>
<dbReference type="GO" id="GO:0003735">
    <property type="term" value="F:structural constituent of ribosome"/>
    <property type="evidence" value="ECO:0007669"/>
    <property type="project" value="InterPro"/>
</dbReference>
<keyword evidence="3" id="KW-0689">Ribosomal protein</keyword>
<name>A0AA39TI83_ACESA</name>
<dbReference type="InterPro" id="IPR005680">
    <property type="entry name" value="Ribosomal_uS12_euk/arc"/>
</dbReference>
<dbReference type="SUPFAM" id="SSF50249">
    <property type="entry name" value="Nucleic acid-binding proteins"/>
    <property type="match status" value="1"/>
</dbReference>
<evidence type="ECO:0000259" key="9">
    <source>
        <dbReference type="Pfam" id="PF13456"/>
    </source>
</evidence>
<dbReference type="Gene3D" id="3.30.420.10">
    <property type="entry name" value="Ribonuclease H-like superfamily/Ribonuclease H"/>
    <property type="match status" value="1"/>
</dbReference>
<evidence type="ECO:0000313" key="11">
    <source>
        <dbReference type="Proteomes" id="UP001168877"/>
    </source>
</evidence>
<feature type="coiled-coil region" evidence="7">
    <location>
        <begin position="637"/>
        <end position="678"/>
    </location>
</feature>
<sequence length="914" mass="101344">MVSTKPIVTLLFIKNRGFTGTGIGIVIWDSKGEVFASCVQTLEAKLSIKASKIIAIVRSIQFALDCGMEPCVFETDEATIVKWIKEGSHRSSDYGVLLEDISSLSRMLRMVNFSHTRGSANVVARGSAKHALDITLDTFWMEESLSASEICRSGSSEAPQKVSPRPVRQLNTSALETKSASPSNQTIRTPKDKSPKVVERRSPRSPVAVSEKKRPSKISELEARVSQLQEDLKKANDQLSSSESWKKLAQQDAEDSKKQLSVMSSKLEESQKQLLELSTSEEARVIELQKISQERDQAWQSELEAIQKQHSIDSAALVAAVNEIQQLKARLEMVAEPEDVQAKYAESADPELLSLKGNLVETLALVENMKNQLRESKESESQAQALANETLTQLESAKRFVEALRADGTKAIEAYNSISSELDQSRAHVNLLEGIVSKLEADLDSASRKSTHNCADDNDREQDIEENQKTRESDQLQVELYSLKSEVGRLRSALEIAEARLHEEQIQSTVQIKSANELEAELRKTKSDIEELKANLMDKETELQGISEENEGLQLKLEKTISGQRQSELDNEVRKLKETVSDLKANLMDKETELQNISEENEMLKLDSSKRETGDVEAARAAEREALVKLGLAMEEADKSNRRAARVAEQLDAAQAANSEAESELRRLKVQSDQWRKAAEAAAAMLSAGNNGKVMERTGSLDSNYNSVTGKINSPYSEDMDDDLLKKKNGNVLKKIGVLWKKPQNSLSASSSSNSQAPRFLVVVRYRTRTATMGKTRGMGAGRKLKTHRRNQRWADKSYKKSNLGNEWKKPFAGSSHAKGIVLEKIGIEAKQPNSAIRKCARVQLIKNGKKIAAFVPNDGCLNYIEENDEVLIAGFGRKGHAVGDIPGVRFKVVKVSGVSLLALFKEKKEKPRS</sequence>
<dbReference type="CDD" id="cd03367">
    <property type="entry name" value="Ribosomal_S23"/>
    <property type="match status" value="1"/>
</dbReference>
<keyword evidence="11" id="KW-1185">Reference proteome</keyword>
<feature type="compositionally biased region" description="Basic and acidic residues" evidence="8">
    <location>
        <begin position="189"/>
        <end position="202"/>
    </location>
</feature>
<feature type="compositionally biased region" description="Acidic residues" evidence="8">
    <location>
        <begin position="456"/>
        <end position="465"/>
    </location>
</feature>
<feature type="coiled-coil region" evidence="7">
    <location>
        <begin position="359"/>
        <end position="389"/>
    </location>
</feature>
<reference evidence="10" key="2">
    <citation type="submission" date="2023-06" db="EMBL/GenBank/DDBJ databases">
        <authorList>
            <person name="Swenson N.G."/>
            <person name="Wegrzyn J.L."/>
            <person name="Mcevoy S.L."/>
        </authorList>
    </citation>
    <scope>NUCLEOTIDE SEQUENCE</scope>
    <source>
        <strain evidence="10">NS2018</strain>
        <tissue evidence="10">Leaf</tissue>
    </source>
</reference>
<keyword evidence="4 7" id="KW-0175">Coiled coil</keyword>
<feature type="compositionally biased region" description="Basic residues" evidence="8">
    <location>
        <begin position="783"/>
        <end position="792"/>
    </location>
</feature>
<dbReference type="FunFam" id="2.40.50.140:FF:000007">
    <property type="entry name" value="40S ribosomal protein S23"/>
    <property type="match status" value="1"/>
</dbReference>
<dbReference type="EMBL" id="JAUESC010000002">
    <property type="protein sequence ID" value="KAK0605538.1"/>
    <property type="molecule type" value="Genomic_DNA"/>
</dbReference>
<evidence type="ECO:0000256" key="8">
    <source>
        <dbReference type="SAM" id="MobiDB-lite"/>
    </source>
</evidence>
<dbReference type="Pfam" id="PF00164">
    <property type="entry name" value="Ribosom_S12_S23"/>
    <property type="match status" value="1"/>
</dbReference>
<dbReference type="NCBIfam" id="TIGR00982">
    <property type="entry name" value="uS12_E_A"/>
    <property type="match status" value="1"/>
</dbReference>
<evidence type="ECO:0000256" key="5">
    <source>
        <dbReference type="ARBA" id="ARBA00023274"/>
    </source>
</evidence>